<keyword evidence="2" id="KW-1134">Transmembrane beta strand</keyword>
<keyword evidence="2" id="KW-0472">Membrane</keyword>
<accession>B9XRM5</accession>
<name>B9XRM5_PEDPL</name>
<evidence type="ECO:0000313" key="5">
    <source>
        <dbReference type="Proteomes" id="UP000003688"/>
    </source>
</evidence>
<dbReference type="InterPro" id="IPR010131">
    <property type="entry name" value="MdtP/NodT-like"/>
</dbReference>
<dbReference type="NCBIfam" id="TIGR01845">
    <property type="entry name" value="outer_NodT"/>
    <property type="match status" value="1"/>
</dbReference>
<evidence type="ECO:0000256" key="1">
    <source>
        <dbReference type="ARBA" id="ARBA00007613"/>
    </source>
</evidence>
<proteinExistence type="inferred from homology"/>
<organism evidence="4 5">
    <name type="scientific">Pedosphaera parvula (strain Ellin514)</name>
    <dbReference type="NCBI Taxonomy" id="320771"/>
    <lineage>
        <taxon>Bacteria</taxon>
        <taxon>Pseudomonadati</taxon>
        <taxon>Verrucomicrobiota</taxon>
        <taxon>Pedosphaerae</taxon>
        <taxon>Pedosphaerales</taxon>
        <taxon>Pedosphaeraceae</taxon>
        <taxon>Pedosphaera</taxon>
    </lineage>
</organism>
<dbReference type="GO" id="GO:0005886">
    <property type="term" value="C:plasma membrane"/>
    <property type="evidence" value="ECO:0007669"/>
    <property type="project" value="UniProtKB-SubCell"/>
</dbReference>
<reference evidence="4 5" key="1">
    <citation type="journal article" date="2011" name="J. Bacteriol.">
        <title>Genome sequence of 'Pedosphaera parvula' Ellin514, an aerobic Verrucomicrobial isolate from pasture soil.</title>
        <authorList>
            <person name="Kant R."/>
            <person name="van Passel M.W."/>
            <person name="Sangwan P."/>
            <person name="Palva A."/>
            <person name="Lucas S."/>
            <person name="Copeland A."/>
            <person name="Lapidus A."/>
            <person name="Glavina Del Rio T."/>
            <person name="Dalin E."/>
            <person name="Tice H."/>
            <person name="Bruce D."/>
            <person name="Goodwin L."/>
            <person name="Pitluck S."/>
            <person name="Chertkov O."/>
            <person name="Larimer F.W."/>
            <person name="Land M.L."/>
            <person name="Hauser L."/>
            <person name="Brettin T.S."/>
            <person name="Detter J.C."/>
            <person name="Han S."/>
            <person name="de Vos W.M."/>
            <person name="Janssen P.H."/>
            <person name="Smidt H."/>
        </authorList>
    </citation>
    <scope>NUCLEOTIDE SEQUENCE [LARGE SCALE GENOMIC DNA]</scope>
    <source>
        <strain evidence="4 5">Ellin514</strain>
    </source>
</reference>
<protein>
    <submittedName>
        <fullName evidence="4">RND efflux system, outer membrane lipoprotein, NodT family</fullName>
    </submittedName>
</protein>
<dbReference type="Pfam" id="PF02321">
    <property type="entry name" value="OEP"/>
    <property type="match status" value="2"/>
</dbReference>
<dbReference type="SUPFAM" id="SSF56954">
    <property type="entry name" value="Outer membrane efflux proteins (OEP)"/>
    <property type="match status" value="1"/>
</dbReference>
<dbReference type="PROSITE" id="PS51257">
    <property type="entry name" value="PROKAR_LIPOPROTEIN"/>
    <property type="match status" value="1"/>
</dbReference>
<comment type="similarity">
    <text evidence="1 2">Belongs to the outer membrane factor (OMF) (TC 1.B.17) family.</text>
</comment>
<comment type="subcellular location">
    <subcellularLocation>
        <location evidence="2">Cell membrane</location>
        <topology evidence="2">Lipid-anchor</topology>
    </subcellularLocation>
</comment>
<dbReference type="AlphaFoldDB" id="B9XRM5"/>
<sequence>MNARIDSSRGERKCLDGRFQILVSLLMVTLWWSGCNFAPKYNRPSVQTPAAFKEMEGWARAQPKDHEIRGKWWEVFNDPELNALEEQVTISNQNVAAAVANFAAARAIVRQARSQYFPTATMGPSVTRSKTSATGTTSFASSFSTNGSSGRAFTLYALPFDATWDPDFWGGIRNTVKADIAAAQSSAAILENVKLTNQVAMAAVYFELRGQDALKEILDSAVVSFQKTLDLTKALFTTGINSDVNVALAETQLQTTVAQATSLGVQRAQFEHAIALLIGKPASTFSVPARPLKASPPAIPVGVPSQLLERRPDIAAAERIVAQANAQIGVARAAYFPTITLTASSGFQSVTTANLLTGPSAVWSIGAAMAETLFDAGRRAAVTQQAWATYNLTVADYRQTVLTAFVNVEDNLAALRILSQQLQQQEVAVKSAERSLALTIYGYKTGINSYLNVLTAQTALLNNQETAMTIRIQQMTASVQLINALGGGWKVSELPSAGQATKKTAPAP</sequence>
<gene>
    <name evidence="4" type="ORF">Cflav_PD0427</name>
</gene>
<keyword evidence="2" id="KW-0564">Palmitate</keyword>
<dbReference type="PANTHER" id="PTHR30203">
    <property type="entry name" value="OUTER MEMBRANE CATION EFFLUX PROTEIN"/>
    <property type="match status" value="1"/>
</dbReference>
<dbReference type="PANTHER" id="PTHR30203:SF33">
    <property type="entry name" value="BLR4455 PROTEIN"/>
    <property type="match status" value="1"/>
</dbReference>
<dbReference type="Gene3D" id="2.20.200.10">
    <property type="entry name" value="Outer membrane efflux proteins (OEP)"/>
    <property type="match status" value="1"/>
</dbReference>
<keyword evidence="2" id="KW-0812">Transmembrane</keyword>
<dbReference type="Proteomes" id="UP000003688">
    <property type="component" value="Unassembled WGS sequence"/>
</dbReference>
<keyword evidence="3" id="KW-0175">Coiled coil</keyword>
<dbReference type="InterPro" id="IPR003423">
    <property type="entry name" value="OMP_efflux"/>
</dbReference>
<dbReference type="EMBL" id="ABOX02000066">
    <property type="protein sequence ID" value="EEF57496.1"/>
    <property type="molecule type" value="Genomic_DNA"/>
</dbReference>
<evidence type="ECO:0000256" key="3">
    <source>
        <dbReference type="SAM" id="Coils"/>
    </source>
</evidence>
<feature type="coiled-coil region" evidence="3">
    <location>
        <begin position="405"/>
        <end position="435"/>
    </location>
</feature>
<dbReference type="STRING" id="320771.Cflav_PD0427"/>
<keyword evidence="5" id="KW-1185">Reference proteome</keyword>
<dbReference type="GO" id="GO:0015562">
    <property type="term" value="F:efflux transmembrane transporter activity"/>
    <property type="evidence" value="ECO:0007669"/>
    <property type="project" value="InterPro"/>
</dbReference>
<keyword evidence="2 4" id="KW-0449">Lipoprotein</keyword>
<dbReference type="RefSeq" id="WP_007418458.1">
    <property type="nucleotide sequence ID" value="NZ_ABOX02000066.1"/>
</dbReference>
<evidence type="ECO:0000313" key="4">
    <source>
        <dbReference type="EMBL" id="EEF57496.1"/>
    </source>
</evidence>
<evidence type="ECO:0000256" key="2">
    <source>
        <dbReference type="RuleBase" id="RU362097"/>
    </source>
</evidence>
<comment type="caution">
    <text evidence="4">The sequence shown here is derived from an EMBL/GenBank/DDBJ whole genome shotgun (WGS) entry which is preliminary data.</text>
</comment>
<dbReference type="Gene3D" id="1.20.1600.10">
    <property type="entry name" value="Outer membrane efflux proteins (OEP)"/>
    <property type="match status" value="1"/>
</dbReference>